<evidence type="ECO:0000313" key="2">
    <source>
        <dbReference type="Proteomes" id="UP000518752"/>
    </source>
</evidence>
<dbReference type="OrthoDB" id="3355480at2759"/>
<accession>A0A8H5LVG8</accession>
<reference evidence="1 2" key="1">
    <citation type="journal article" date="2020" name="ISME J.">
        <title>Uncovering the hidden diversity of litter-decomposition mechanisms in mushroom-forming fungi.</title>
        <authorList>
            <person name="Floudas D."/>
            <person name="Bentzer J."/>
            <person name="Ahren D."/>
            <person name="Johansson T."/>
            <person name="Persson P."/>
            <person name="Tunlid A."/>
        </authorList>
    </citation>
    <scope>NUCLEOTIDE SEQUENCE [LARGE SCALE GENOMIC DNA]</scope>
    <source>
        <strain evidence="1 2">CBS 406.79</strain>
    </source>
</reference>
<sequence>MPRRSRTELFGLFRAIEKPQVPLSPRCLMLVSHLRSCSLPLSSQLPVSPFPLFRIQNVSLKTNLHASFMTQGKMGKMDHFRITLCWAIIWSRRPLLMSKVTRDRKLKSSSTSVEEPHFWFLPSKDPVKETKDDLVSIQLFERPTNFIRRADVSSRHFQPNGVDLRRRTQRPVRTTHVCTSLYRRQCFSPPMRTPIHDSPRFPSIVL</sequence>
<dbReference type="Proteomes" id="UP000518752">
    <property type="component" value="Unassembled WGS sequence"/>
</dbReference>
<dbReference type="EMBL" id="JAACJN010000115">
    <property type="protein sequence ID" value="KAF5371525.1"/>
    <property type="molecule type" value="Genomic_DNA"/>
</dbReference>
<dbReference type="AlphaFoldDB" id="A0A8H5LVG8"/>
<evidence type="ECO:0000313" key="1">
    <source>
        <dbReference type="EMBL" id="KAF5371525.1"/>
    </source>
</evidence>
<comment type="caution">
    <text evidence="1">The sequence shown here is derived from an EMBL/GenBank/DDBJ whole genome shotgun (WGS) entry which is preliminary data.</text>
</comment>
<proteinExistence type="predicted"/>
<name>A0A8H5LVG8_9AGAR</name>
<organism evidence="1 2">
    <name type="scientific">Collybiopsis confluens</name>
    <dbReference type="NCBI Taxonomy" id="2823264"/>
    <lineage>
        <taxon>Eukaryota</taxon>
        <taxon>Fungi</taxon>
        <taxon>Dikarya</taxon>
        <taxon>Basidiomycota</taxon>
        <taxon>Agaricomycotina</taxon>
        <taxon>Agaricomycetes</taxon>
        <taxon>Agaricomycetidae</taxon>
        <taxon>Agaricales</taxon>
        <taxon>Marasmiineae</taxon>
        <taxon>Omphalotaceae</taxon>
        <taxon>Collybiopsis</taxon>
    </lineage>
</organism>
<keyword evidence="2" id="KW-1185">Reference proteome</keyword>
<protein>
    <submittedName>
        <fullName evidence="1">Uncharacterized protein</fullName>
    </submittedName>
</protein>
<gene>
    <name evidence="1" type="ORF">D9757_010366</name>
</gene>